<dbReference type="GO" id="GO:0030527">
    <property type="term" value="F:structural constituent of chromatin"/>
    <property type="evidence" value="ECO:0007669"/>
    <property type="project" value="InterPro"/>
</dbReference>
<sequence length="103" mass="11506">MPKKLLIENTFKDAVERKLKGRSLFFTFFFVLELAGERNEDNKKTRVVPRRILIGGEERRGAQEVALRVTIASGGVMPNIHNLSSPKKTGGGASNRYPCFPMA</sequence>
<accession>A0AAP0KZG7</accession>
<dbReference type="EMBL" id="JBBNAF010000003">
    <property type="protein sequence ID" value="KAK9161623.1"/>
    <property type="molecule type" value="Genomic_DNA"/>
</dbReference>
<feature type="domain" description="Histone H2A C-terminal" evidence="1">
    <location>
        <begin position="68"/>
        <end position="93"/>
    </location>
</feature>
<organism evidence="2 3">
    <name type="scientific">Stephania yunnanensis</name>
    <dbReference type="NCBI Taxonomy" id="152371"/>
    <lineage>
        <taxon>Eukaryota</taxon>
        <taxon>Viridiplantae</taxon>
        <taxon>Streptophyta</taxon>
        <taxon>Embryophyta</taxon>
        <taxon>Tracheophyta</taxon>
        <taxon>Spermatophyta</taxon>
        <taxon>Magnoliopsida</taxon>
        <taxon>Ranunculales</taxon>
        <taxon>Menispermaceae</taxon>
        <taxon>Menispermoideae</taxon>
        <taxon>Cissampelideae</taxon>
        <taxon>Stephania</taxon>
    </lineage>
</organism>
<dbReference type="InterPro" id="IPR032454">
    <property type="entry name" value="Histone_H2A_C"/>
</dbReference>
<dbReference type="Pfam" id="PF16211">
    <property type="entry name" value="Histone_H2A_C"/>
    <property type="match status" value="1"/>
</dbReference>
<proteinExistence type="predicted"/>
<reference evidence="2 3" key="1">
    <citation type="submission" date="2024-01" db="EMBL/GenBank/DDBJ databases">
        <title>Genome assemblies of Stephania.</title>
        <authorList>
            <person name="Yang L."/>
        </authorList>
    </citation>
    <scope>NUCLEOTIDE SEQUENCE [LARGE SCALE GENOMIC DNA]</scope>
    <source>
        <strain evidence="2">YNDBR</strain>
        <tissue evidence="2">Leaf</tissue>
    </source>
</reference>
<name>A0AAP0KZG7_9MAGN</name>
<evidence type="ECO:0000313" key="2">
    <source>
        <dbReference type="EMBL" id="KAK9161623.1"/>
    </source>
</evidence>
<keyword evidence="3" id="KW-1185">Reference proteome</keyword>
<gene>
    <name evidence="2" type="ORF">Syun_007964</name>
</gene>
<dbReference type="AlphaFoldDB" id="A0AAP0KZG7"/>
<dbReference type="InterPro" id="IPR002119">
    <property type="entry name" value="Histone_H2A"/>
</dbReference>
<evidence type="ECO:0000313" key="3">
    <source>
        <dbReference type="Proteomes" id="UP001420932"/>
    </source>
</evidence>
<dbReference type="Proteomes" id="UP001420932">
    <property type="component" value="Unassembled WGS sequence"/>
</dbReference>
<dbReference type="GO" id="GO:0003677">
    <property type="term" value="F:DNA binding"/>
    <property type="evidence" value="ECO:0007669"/>
    <property type="project" value="InterPro"/>
</dbReference>
<protein>
    <recommendedName>
        <fullName evidence="1">Histone H2A C-terminal domain-containing protein</fullName>
    </recommendedName>
</protein>
<comment type="caution">
    <text evidence="2">The sequence shown here is derived from an EMBL/GenBank/DDBJ whole genome shotgun (WGS) entry which is preliminary data.</text>
</comment>
<dbReference type="GO" id="GO:0000786">
    <property type="term" value="C:nucleosome"/>
    <property type="evidence" value="ECO:0007669"/>
    <property type="project" value="InterPro"/>
</dbReference>
<dbReference type="Gene3D" id="1.10.20.10">
    <property type="entry name" value="Histone, subunit A"/>
    <property type="match status" value="1"/>
</dbReference>
<dbReference type="GO" id="GO:0046982">
    <property type="term" value="F:protein heterodimerization activity"/>
    <property type="evidence" value="ECO:0007669"/>
    <property type="project" value="InterPro"/>
</dbReference>
<evidence type="ECO:0000259" key="1">
    <source>
        <dbReference type="Pfam" id="PF16211"/>
    </source>
</evidence>
<dbReference type="InterPro" id="IPR009072">
    <property type="entry name" value="Histone-fold"/>
</dbReference>
<dbReference type="PRINTS" id="PR00620">
    <property type="entry name" value="HISTONEH2A"/>
</dbReference>